<accession>A0A6P2C125</accession>
<dbReference type="Gene3D" id="1.20.120.450">
    <property type="entry name" value="dinb family like domain"/>
    <property type="match status" value="1"/>
</dbReference>
<dbReference type="AlphaFoldDB" id="A0A6P2C125"/>
<dbReference type="InterPro" id="IPR007061">
    <property type="entry name" value="MST-like"/>
</dbReference>
<sequence>MTVPFPEPTAPAQSRAEVFNRYLDYFRDRLAAKLRELPPADLRASGLPSGWTPLELLKHLTFVELRWLEWGFEGRDVGDPWGDQRDGRWYAAPGDTLDGLLAALDSQAERSRAVIARHDLDEVGVPGERWDGDPPATLERVLFHLVQEYARHIGHLDIVCELAGAGTGE</sequence>
<dbReference type="OrthoDB" id="4548523at2"/>
<evidence type="ECO:0000313" key="2">
    <source>
        <dbReference type="Proteomes" id="UP000460272"/>
    </source>
</evidence>
<organism evidence="1 2">
    <name type="scientific">Trebonia kvetii</name>
    <dbReference type="NCBI Taxonomy" id="2480626"/>
    <lineage>
        <taxon>Bacteria</taxon>
        <taxon>Bacillati</taxon>
        <taxon>Actinomycetota</taxon>
        <taxon>Actinomycetes</taxon>
        <taxon>Streptosporangiales</taxon>
        <taxon>Treboniaceae</taxon>
        <taxon>Trebonia</taxon>
    </lineage>
</organism>
<dbReference type="RefSeq" id="WP_145852594.1">
    <property type="nucleotide sequence ID" value="NZ_RPFW01000002.1"/>
</dbReference>
<protein>
    <submittedName>
        <fullName evidence="1">DinB family protein</fullName>
    </submittedName>
</protein>
<gene>
    <name evidence="1" type="ORF">EAS64_09610</name>
</gene>
<dbReference type="EMBL" id="RPFW01000002">
    <property type="protein sequence ID" value="TVZ04888.1"/>
    <property type="molecule type" value="Genomic_DNA"/>
</dbReference>
<dbReference type="Pfam" id="PF04978">
    <property type="entry name" value="MST"/>
    <property type="match status" value="1"/>
</dbReference>
<evidence type="ECO:0000313" key="1">
    <source>
        <dbReference type="EMBL" id="TVZ04888.1"/>
    </source>
</evidence>
<proteinExistence type="predicted"/>
<dbReference type="InterPro" id="IPR034660">
    <property type="entry name" value="DinB/YfiT-like"/>
</dbReference>
<reference evidence="1 2" key="1">
    <citation type="submission" date="2018-11" db="EMBL/GenBank/DDBJ databases">
        <title>Trebonia kvetii gen.nov., sp.nov., a novel acidophilic actinobacterium, and proposal of the new actinobacterial family Treboniaceae fam. nov.</title>
        <authorList>
            <person name="Rapoport D."/>
            <person name="Sagova-Mareckova M."/>
            <person name="Sedlacek I."/>
            <person name="Provaznik J."/>
            <person name="Kralova S."/>
            <person name="Pavlinic D."/>
            <person name="Benes V."/>
            <person name="Kopecky J."/>
        </authorList>
    </citation>
    <scope>NUCLEOTIDE SEQUENCE [LARGE SCALE GENOMIC DNA]</scope>
    <source>
        <strain evidence="1 2">15Tr583</strain>
    </source>
</reference>
<keyword evidence="2" id="KW-1185">Reference proteome</keyword>
<dbReference type="Proteomes" id="UP000460272">
    <property type="component" value="Unassembled WGS sequence"/>
</dbReference>
<name>A0A6P2C125_9ACTN</name>
<comment type="caution">
    <text evidence="1">The sequence shown here is derived from an EMBL/GenBank/DDBJ whole genome shotgun (WGS) entry which is preliminary data.</text>
</comment>
<dbReference type="SUPFAM" id="SSF109854">
    <property type="entry name" value="DinB/YfiT-like putative metalloenzymes"/>
    <property type="match status" value="1"/>
</dbReference>